<accession>A0A3Q0ISR0</accession>
<dbReference type="GO" id="GO:0045540">
    <property type="term" value="P:regulation of cholesterol biosynthetic process"/>
    <property type="evidence" value="ECO:0007669"/>
    <property type="project" value="TreeGrafter"/>
</dbReference>
<feature type="transmembrane region" description="Helical" evidence="9">
    <location>
        <begin position="32"/>
        <end position="53"/>
    </location>
</feature>
<keyword evidence="7 9" id="KW-0472">Membrane</keyword>
<dbReference type="InterPro" id="IPR057041">
    <property type="entry name" value="SCAP_N"/>
</dbReference>
<protein>
    <submittedName>
        <fullName evidence="12">Sterol regulatory element-binding protein cleavage-activating protein-like</fullName>
    </submittedName>
</protein>
<dbReference type="GO" id="GO:0000139">
    <property type="term" value="C:Golgi membrane"/>
    <property type="evidence" value="ECO:0007669"/>
    <property type="project" value="UniProtKB-SubCell"/>
</dbReference>
<organism evidence="11 12">
    <name type="scientific">Diaphorina citri</name>
    <name type="common">Asian citrus psyllid</name>
    <dbReference type="NCBI Taxonomy" id="121845"/>
    <lineage>
        <taxon>Eukaryota</taxon>
        <taxon>Metazoa</taxon>
        <taxon>Ecdysozoa</taxon>
        <taxon>Arthropoda</taxon>
        <taxon>Hexapoda</taxon>
        <taxon>Insecta</taxon>
        <taxon>Pterygota</taxon>
        <taxon>Neoptera</taxon>
        <taxon>Paraneoptera</taxon>
        <taxon>Hemiptera</taxon>
        <taxon>Sternorrhyncha</taxon>
        <taxon>Psylloidea</taxon>
        <taxon>Psyllidae</taxon>
        <taxon>Diaphorininae</taxon>
        <taxon>Diaphorina</taxon>
    </lineage>
</organism>
<feature type="compositionally biased region" description="Acidic residues" evidence="8">
    <location>
        <begin position="410"/>
        <end position="421"/>
    </location>
</feature>
<dbReference type="Pfam" id="PF12349">
    <property type="entry name" value="Sterol-sensing"/>
    <property type="match status" value="1"/>
</dbReference>
<evidence type="ECO:0000313" key="11">
    <source>
        <dbReference type="Proteomes" id="UP000079169"/>
    </source>
</evidence>
<dbReference type="PANTHER" id="PTHR46378">
    <property type="entry name" value="STEROL REGULATORY ELEMENT-BINDING PROTEIN CLEAVAGE-ACTIVATING PROTEIN"/>
    <property type="match status" value="1"/>
</dbReference>
<dbReference type="PaxDb" id="121845-A0A3Q0ISR0"/>
<dbReference type="Proteomes" id="UP000079169">
    <property type="component" value="Unplaced"/>
</dbReference>
<dbReference type="GO" id="GO:0005789">
    <property type="term" value="C:endoplasmic reticulum membrane"/>
    <property type="evidence" value="ECO:0007669"/>
    <property type="project" value="InterPro"/>
</dbReference>
<keyword evidence="6" id="KW-0333">Golgi apparatus</keyword>
<dbReference type="InterPro" id="IPR030225">
    <property type="entry name" value="SCAP"/>
</dbReference>
<evidence type="ECO:0000256" key="6">
    <source>
        <dbReference type="ARBA" id="ARBA00023034"/>
    </source>
</evidence>
<dbReference type="PROSITE" id="PS50156">
    <property type="entry name" value="SSD"/>
    <property type="match status" value="1"/>
</dbReference>
<dbReference type="RefSeq" id="XP_026679312.1">
    <property type="nucleotide sequence ID" value="XM_026823511.1"/>
</dbReference>
<dbReference type="GeneID" id="108252385"/>
<keyword evidence="5" id="KW-0256">Endoplasmic reticulum</keyword>
<gene>
    <name evidence="12" type="primary">LOC108252385</name>
</gene>
<feature type="domain" description="SSD" evidence="10">
    <location>
        <begin position="288"/>
        <end position="402"/>
    </location>
</feature>
<proteinExistence type="predicted"/>
<evidence type="ECO:0000256" key="4">
    <source>
        <dbReference type="ARBA" id="ARBA00022737"/>
    </source>
</evidence>
<evidence type="ECO:0000256" key="1">
    <source>
        <dbReference type="ARBA" id="ARBA00004240"/>
    </source>
</evidence>
<feature type="region of interest" description="Disordered" evidence="8">
    <location>
        <begin position="404"/>
        <end position="441"/>
    </location>
</feature>
<keyword evidence="9" id="KW-0812">Transmembrane</keyword>
<evidence type="ECO:0000256" key="3">
    <source>
        <dbReference type="ARBA" id="ARBA00022574"/>
    </source>
</evidence>
<dbReference type="Pfam" id="PF24006">
    <property type="entry name" value="SCAP_N"/>
    <property type="match status" value="1"/>
</dbReference>
<feature type="transmembrane region" description="Helical" evidence="9">
    <location>
        <begin position="284"/>
        <end position="305"/>
    </location>
</feature>
<dbReference type="GO" id="GO:0032933">
    <property type="term" value="P:SREBP signaling pathway"/>
    <property type="evidence" value="ECO:0007669"/>
    <property type="project" value="InterPro"/>
</dbReference>
<dbReference type="STRING" id="121845.A0A3Q0ISR0"/>
<feature type="compositionally biased region" description="Polar residues" evidence="8">
    <location>
        <begin position="424"/>
        <end position="440"/>
    </location>
</feature>
<dbReference type="GO" id="GO:0032934">
    <property type="term" value="F:sterol binding"/>
    <property type="evidence" value="ECO:0007669"/>
    <property type="project" value="InterPro"/>
</dbReference>
<keyword evidence="9" id="KW-1133">Transmembrane helix</keyword>
<comment type="subcellular location">
    <subcellularLocation>
        <location evidence="1">Endoplasmic reticulum</location>
    </subcellularLocation>
    <subcellularLocation>
        <location evidence="2">Golgi apparatus membrane</location>
    </subcellularLocation>
</comment>
<dbReference type="InterPro" id="IPR053958">
    <property type="entry name" value="HMGCR/SNAP/NPC1-like_SSD"/>
</dbReference>
<keyword evidence="4" id="KW-0677">Repeat</keyword>
<dbReference type="PANTHER" id="PTHR46378:SF1">
    <property type="entry name" value="STEROL REGULATORY ELEMENT-BINDING PROTEIN CLEAVAGE-ACTIVATING PROTEIN"/>
    <property type="match status" value="1"/>
</dbReference>
<feature type="region of interest" description="Disordered" evidence="8">
    <location>
        <begin position="571"/>
        <end position="601"/>
    </location>
</feature>
<reference evidence="12" key="1">
    <citation type="submission" date="2025-08" db="UniProtKB">
        <authorList>
            <consortium name="RefSeq"/>
        </authorList>
    </citation>
    <scope>IDENTIFICATION</scope>
</reference>
<keyword evidence="11" id="KW-1185">Reference proteome</keyword>
<evidence type="ECO:0000313" key="12">
    <source>
        <dbReference type="RefSeq" id="XP_026679312.1"/>
    </source>
</evidence>
<evidence type="ECO:0000256" key="5">
    <source>
        <dbReference type="ARBA" id="ARBA00022824"/>
    </source>
</evidence>
<sequence>MANPRWAETSVPKYLPDRVAQIYYAHGLFCSSHPYCIFSIVFFIVLFCCYPLLHVQFQSNIPQYFMQATYLTPLNSSEYEEPPRWFTSDTTFCYIQQIILRGTVSPWTKDLILTDAIRAPMAESFKLVELISNYQDKNSSLVLNDLCLHVEQLKKRTKKMVGVLPEYSCLVLSPANLWQQDINMFQKDSQLISTIFNHHDLNKAKVTLSEILFGINIKDTGIRRYSLRNKQRIIQFSVTLFMTKYDKGYIDGLTEHLTKLYPLHQEPQEQKNLTLLHIYYPGELNYHAVVPLAFTYLSIFFYIYFSVGKMELIKSKVSIALSAVVVVMTAFFMTMGICYCFQLELDRNGRGKEVLPYFIIIVGLENILVLTKSIISIPSHLDSKIRIAQGLSKEGWSITSDTYKTTSVDDTSDNDEDDYGPSEDPNTSTPHSDSDIGSDTSKSRGVVWCLDCRNNVIALGCSSGHIELWEISSYLGMGCGGSTAVTPAPDHFKANGKMPPIPQSPVAFEVSLDDADSLVKKHPPKRLQRLEEQPTSPITHQTIVEKLAEAEARRLQILNQRILSAKQEAERVEAAKARKPLMSNEGQEEEMPSEGNEIPAE</sequence>
<evidence type="ECO:0000256" key="2">
    <source>
        <dbReference type="ARBA" id="ARBA00004394"/>
    </source>
</evidence>
<dbReference type="InterPro" id="IPR000731">
    <property type="entry name" value="SSD"/>
</dbReference>
<dbReference type="AlphaFoldDB" id="A0A3Q0ISR0"/>
<feature type="transmembrane region" description="Helical" evidence="9">
    <location>
        <begin position="317"/>
        <end position="342"/>
    </location>
</feature>
<dbReference type="KEGG" id="dci:108252385"/>
<evidence type="ECO:0000256" key="8">
    <source>
        <dbReference type="SAM" id="MobiDB-lite"/>
    </source>
</evidence>
<feature type="transmembrane region" description="Helical" evidence="9">
    <location>
        <begin position="354"/>
        <end position="375"/>
    </location>
</feature>
<keyword evidence="3" id="KW-0853">WD repeat</keyword>
<name>A0A3Q0ISR0_DIACI</name>
<evidence type="ECO:0000256" key="7">
    <source>
        <dbReference type="ARBA" id="ARBA00023136"/>
    </source>
</evidence>
<evidence type="ECO:0000256" key="9">
    <source>
        <dbReference type="SAM" id="Phobius"/>
    </source>
</evidence>
<evidence type="ECO:0000259" key="10">
    <source>
        <dbReference type="PROSITE" id="PS50156"/>
    </source>
</evidence>
<dbReference type="GO" id="GO:0032936">
    <property type="term" value="C:SREBP-SCAP complex"/>
    <property type="evidence" value="ECO:0007669"/>
    <property type="project" value="TreeGrafter"/>
</dbReference>